<gene>
    <name evidence="2" type="ORF">KZJ38_29810</name>
</gene>
<proteinExistence type="predicted"/>
<evidence type="ECO:0000256" key="1">
    <source>
        <dbReference type="SAM" id="Phobius"/>
    </source>
</evidence>
<dbReference type="EMBL" id="CP080096">
    <property type="protein sequence ID" value="QYD71243.1"/>
    <property type="molecule type" value="Genomic_DNA"/>
</dbReference>
<organism evidence="2 3">
    <name type="scientific">Paraburkholderia edwinii</name>
    <dbReference type="NCBI Taxonomy" id="2861782"/>
    <lineage>
        <taxon>Bacteria</taxon>
        <taxon>Pseudomonadati</taxon>
        <taxon>Pseudomonadota</taxon>
        <taxon>Betaproteobacteria</taxon>
        <taxon>Burkholderiales</taxon>
        <taxon>Burkholderiaceae</taxon>
        <taxon>Paraburkholderia</taxon>
    </lineage>
</organism>
<evidence type="ECO:0000313" key="3">
    <source>
        <dbReference type="Proteomes" id="UP000826462"/>
    </source>
</evidence>
<protein>
    <submittedName>
        <fullName evidence="2">Uncharacterized protein</fullName>
    </submittedName>
</protein>
<sequence length="113" mass="12507">MISRRANLASHILGGGTILGAADWGSFDVITRQYIREWIFMPAFVFILLVSAGSTAQHRKQELTKPAKVPPLLPNCCENVGWPHMPLIISPAMRGVGWQPTQCDANRVHSTKK</sequence>
<dbReference type="Proteomes" id="UP000826462">
    <property type="component" value="Chromosome 2"/>
</dbReference>
<keyword evidence="1" id="KW-0472">Membrane</keyword>
<keyword evidence="3" id="KW-1185">Reference proteome</keyword>
<evidence type="ECO:0000313" key="2">
    <source>
        <dbReference type="EMBL" id="QYD71243.1"/>
    </source>
</evidence>
<accession>A0ABX8UWH9</accession>
<feature type="transmembrane region" description="Helical" evidence="1">
    <location>
        <begin position="38"/>
        <end position="56"/>
    </location>
</feature>
<keyword evidence="1" id="KW-0812">Transmembrane</keyword>
<reference evidence="2 3" key="1">
    <citation type="submission" date="2021-07" db="EMBL/GenBank/DDBJ databases">
        <title>Paraburkholderia edwinii protects Aspergillus sp. from phenazines by acting as a toxin sponge.</title>
        <authorList>
            <person name="Dahlstrom K.M."/>
            <person name="Newman D.K."/>
        </authorList>
    </citation>
    <scope>NUCLEOTIDE SEQUENCE [LARGE SCALE GENOMIC DNA]</scope>
    <source>
        <strain evidence="2 3">Pe01</strain>
    </source>
</reference>
<keyword evidence="1" id="KW-1133">Transmembrane helix</keyword>
<dbReference type="RefSeq" id="WP_219800674.1">
    <property type="nucleotide sequence ID" value="NZ_CP080096.1"/>
</dbReference>
<name>A0ABX8UWH9_9BURK</name>